<keyword evidence="2" id="KW-1185">Reference proteome</keyword>
<name>A0A348AJ28_9FIRM</name>
<dbReference type="Proteomes" id="UP000276437">
    <property type="component" value="Chromosome"/>
</dbReference>
<organism evidence="1 2">
    <name type="scientific">Methylomusa anaerophila</name>
    <dbReference type="NCBI Taxonomy" id="1930071"/>
    <lineage>
        <taxon>Bacteria</taxon>
        <taxon>Bacillati</taxon>
        <taxon>Bacillota</taxon>
        <taxon>Negativicutes</taxon>
        <taxon>Selenomonadales</taxon>
        <taxon>Sporomusaceae</taxon>
        <taxon>Methylomusa</taxon>
    </lineage>
</organism>
<dbReference type="RefSeq" id="WP_126308139.1">
    <property type="nucleotide sequence ID" value="NZ_AP018449.1"/>
</dbReference>
<dbReference type="AlphaFoldDB" id="A0A348AJ28"/>
<protein>
    <submittedName>
        <fullName evidence="1">Uncharacterized protein</fullName>
    </submittedName>
</protein>
<reference evidence="1 2" key="1">
    <citation type="journal article" date="2018" name="Int. J. Syst. Evol. Microbiol.">
        <title>Methylomusa anaerophila gen. nov., sp. nov., an anaerobic methanol-utilizing bacterium isolated from a microbial fuel cell.</title>
        <authorList>
            <person name="Amano N."/>
            <person name="Yamamuro A."/>
            <person name="Miyahara M."/>
            <person name="Kouzuma A."/>
            <person name="Abe T."/>
            <person name="Watanabe K."/>
        </authorList>
    </citation>
    <scope>NUCLEOTIDE SEQUENCE [LARGE SCALE GENOMIC DNA]</scope>
    <source>
        <strain evidence="1 2">MMFC1</strain>
    </source>
</reference>
<dbReference type="InterPro" id="IPR024508">
    <property type="entry name" value="DUF3226"/>
</dbReference>
<dbReference type="KEGG" id="mana:MAMMFC1_01744"/>
<evidence type="ECO:0000313" key="2">
    <source>
        <dbReference type="Proteomes" id="UP000276437"/>
    </source>
</evidence>
<accession>A0A348AJ28</accession>
<dbReference type="OrthoDB" id="3036044at2"/>
<sequence>MRQEKILKENAILAEGIDIMWFCIWACRTYQLENIQVFDFGGINQLATYLEIFSLRPDYNKIKSIVVIRDAETDASAAIKSVQKSLSQVSLESPSYPYKFTTRNPKIALAILPGENVDGDERTYKNGTLEDLCMSITKEPEATINCVETFLEEAQKCGCKLTHIHKSKLHAYLSIKKDYVGMKIGEAAKANAWDWEHVNMRKLKDLLTECNNM</sequence>
<dbReference type="EMBL" id="AP018449">
    <property type="protein sequence ID" value="BBB91076.1"/>
    <property type="molecule type" value="Genomic_DNA"/>
</dbReference>
<dbReference type="Pfam" id="PF11536">
    <property type="entry name" value="DUF3226"/>
    <property type="match status" value="1"/>
</dbReference>
<proteinExistence type="predicted"/>
<evidence type="ECO:0000313" key="1">
    <source>
        <dbReference type="EMBL" id="BBB91076.1"/>
    </source>
</evidence>
<gene>
    <name evidence="1" type="ORF">MAMMFC1_01744</name>
</gene>